<evidence type="ECO:0000256" key="3">
    <source>
        <dbReference type="ARBA" id="ARBA00022842"/>
    </source>
</evidence>
<dbReference type="SFLD" id="SFLDG01129">
    <property type="entry name" value="C1.5:_HAD__Beta-PGM__Phosphata"/>
    <property type="match status" value="1"/>
</dbReference>
<dbReference type="Proteomes" id="UP001139263">
    <property type="component" value="Unassembled WGS sequence"/>
</dbReference>
<evidence type="ECO:0000313" key="4">
    <source>
        <dbReference type="EMBL" id="MCI0183023.1"/>
    </source>
</evidence>
<dbReference type="InterPro" id="IPR006439">
    <property type="entry name" value="HAD-SF_hydro_IA"/>
</dbReference>
<dbReference type="InterPro" id="IPR036412">
    <property type="entry name" value="HAD-like_sf"/>
</dbReference>
<evidence type="ECO:0000313" key="5">
    <source>
        <dbReference type="Proteomes" id="UP001139263"/>
    </source>
</evidence>
<dbReference type="InterPro" id="IPR023214">
    <property type="entry name" value="HAD_sf"/>
</dbReference>
<dbReference type="AlphaFoldDB" id="A0A9X2ABI1"/>
<comment type="cofactor">
    <cofactor evidence="1">
        <name>Mg(2+)</name>
        <dbReference type="ChEBI" id="CHEBI:18420"/>
    </cofactor>
</comment>
<dbReference type="SFLD" id="SFLDS00003">
    <property type="entry name" value="Haloacid_Dehalogenase"/>
    <property type="match status" value="1"/>
</dbReference>
<dbReference type="EC" id="3.1.3.18" evidence="4"/>
<sequence length="225" mass="25510">MKAVLFDLFETLITERENGINIRDFGTPDCHCPADQLGIHKALFEEEWVVRRPDRMNGVFPDYYTVLKDICLNLHLSVDDAILRSLDEKRVLAKRTTYEHIEERVLVAVRELKNKGLKIGLISNCSPEEIDGLFSCQLTDLIDEMVLSFQVGVSKPHKEIYEIACERLQVIPAECIFVGDGGASELIGATNAGIKAFRATWFYNRTDIGEAFLQVQNPMHILNLI</sequence>
<organism evidence="4 5">
    <name type="scientific">Sulfoacidibacillus ferrooxidans</name>
    <dbReference type="NCBI Taxonomy" id="2005001"/>
    <lineage>
        <taxon>Bacteria</taxon>
        <taxon>Bacillati</taxon>
        <taxon>Bacillota</taxon>
        <taxon>Bacilli</taxon>
        <taxon>Bacillales</taxon>
        <taxon>Alicyclobacillaceae</taxon>
        <taxon>Sulfoacidibacillus</taxon>
    </lineage>
</organism>
<dbReference type="GO" id="GO:0008967">
    <property type="term" value="F:phosphoglycolate phosphatase activity"/>
    <property type="evidence" value="ECO:0007669"/>
    <property type="project" value="UniProtKB-EC"/>
</dbReference>
<dbReference type="InterPro" id="IPR051400">
    <property type="entry name" value="HAD-like_hydrolase"/>
</dbReference>
<dbReference type="EMBL" id="JALBUF010000003">
    <property type="protein sequence ID" value="MCI0183023.1"/>
    <property type="molecule type" value="Genomic_DNA"/>
</dbReference>
<dbReference type="PANTHER" id="PTHR46470:SF3">
    <property type="entry name" value="N-ACYLNEURAMINATE-9-PHOSPHATASE"/>
    <property type="match status" value="1"/>
</dbReference>
<keyword evidence="2 4" id="KW-0378">Hydrolase</keyword>
<evidence type="ECO:0000256" key="2">
    <source>
        <dbReference type="ARBA" id="ARBA00022801"/>
    </source>
</evidence>
<reference evidence="4" key="1">
    <citation type="submission" date="2022-03" db="EMBL/GenBank/DDBJ databases">
        <title>Draft Genome Sequence of Firmicute Strain S0AB, a Heterotrophic Iron/Sulfur-Oxidizing Extreme Acidophile.</title>
        <authorList>
            <person name="Vergara E."/>
            <person name="Pakostova E."/>
            <person name="Johnson D.B."/>
            <person name="Holmes D.S."/>
        </authorList>
    </citation>
    <scope>NUCLEOTIDE SEQUENCE</scope>
    <source>
        <strain evidence="4">S0AB</strain>
    </source>
</reference>
<proteinExistence type="predicted"/>
<gene>
    <name evidence="4" type="primary">gph_2</name>
    <name evidence="4" type="ORF">MM817_01293</name>
</gene>
<dbReference type="RefSeq" id="WP_241712761.1">
    <property type="nucleotide sequence ID" value="NZ_JALBUF010000003.1"/>
</dbReference>
<dbReference type="GO" id="GO:0019752">
    <property type="term" value="P:carboxylic acid metabolic process"/>
    <property type="evidence" value="ECO:0007669"/>
    <property type="project" value="UniProtKB-ARBA"/>
</dbReference>
<evidence type="ECO:0000256" key="1">
    <source>
        <dbReference type="ARBA" id="ARBA00001946"/>
    </source>
</evidence>
<dbReference type="SUPFAM" id="SSF56784">
    <property type="entry name" value="HAD-like"/>
    <property type="match status" value="1"/>
</dbReference>
<protein>
    <submittedName>
        <fullName evidence="4">Phosphoglycolate phosphatase</fullName>
        <ecNumber evidence="4">3.1.3.18</ecNumber>
    </submittedName>
</protein>
<dbReference type="PANTHER" id="PTHR46470">
    <property type="entry name" value="N-ACYLNEURAMINATE-9-PHOSPHATASE"/>
    <property type="match status" value="1"/>
</dbReference>
<dbReference type="Gene3D" id="3.40.50.1000">
    <property type="entry name" value="HAD superfamily/HAD-like"/>
    <property type="match status" value="1"/>
</dbReference>
<name>A0A9X2ABI1_9BACL</name>
<accession>A0A9X2ABI1</accession>
<comment type="caution">
    <text evidence="4">The sequence shown here is derived from an EMBL/GenBank/DDBJ whole genome shotgun (WGS) entry which is preliminary data.</text>
</comment>
<dbReference type="Pfam" id="PF00702">
    <property type="entry name" value="Hydrolase"/>
    <property type="match status" value="1"/>
</dbReference>
<dbReference type="NCBIfam" id="TIGR01549">
    <property type="entry name" value="HAD-SF-IA-v1"/>
    <property type="match status" value="1"/>
</dbReference>
<keyword evidence="5" id="KW-1185">Reference proteome</keyword>
<keyword evidence="3" id="KW-0460">Magnesium</keyword>